<comment type="caution">
    <text evidence="1">The sequence shown here is derived from an EMBL/GenBank/DDBJ whole genome shotgun (WGS) entry which is preliminary data.</text>
</comment>
<dbReference type="AlphaFoldDB" id="A0AAD7MEE3"/>
<name>A0AAD7MEE3_9AGAR</name>
<dbReference type="Proteomes" id="UP001215280">
    <property type="component" value="Unassembled WGS sequence"/>
</dbReference>
<evidence type="ECO:0000313" key="1">
    <source>
        <dbReference type="EMBL" id="KAJ7713700.1"/>
    </source>
</evidence>
<evidence type="ECO:0000313" key="2">
    <source>
        <dbReference type="Proteomes" id="UP001215280"/>
    </source>
</evidence>
<reference evidence="1" key="1">
    <citation type="submission" date="2023-03" db="EMBL/GenBank/DDBJ databases">
        <title>Massive genome expansion in bonnet fungi (Mycena s.s.) driven by repeated elements and novel gene families across ecological guilds.</title>
        <authorList>
            <consortium name="Lawrence Berkeley National Laboratory"/>
            <person name="Harder C.B."/>
            <person name="Miyauchi S."/>
            <person name="Viragh M."/>
            <person name="Kuo A."/>
            <person name="Thoen E."/>
            <person name="Andreopoulos B."/>
            <person name="Lu D."/>
            <person name="Skrede I."/>
            <person name="Drula E."/>
            <person name="Henrissat B."/>
            <person name="Morin E."/>
            <person name="Kohler A."/>
            <person name="Barry K."/>
            <person name="LaButti K."/>
            <person name="Morin E."/>
            <person name="Salamov A."/>
            <person name="Lipzen A."/>
            <person name="Mereny Z."/>
            <person name="Hegedus B."/>
            <person name="Baldrian P."/>
            <person name="Stursova M."/>
            <person name="Weitz H."/>
            <person name="Taylor A."/>
            <person name="Grigoriev I.V."/>
            <person name="Nagy L.G."/>
            <person name="Martin F."/>
            <person name="Kauserud H."/>
        </authorList>
    </citation>
    <scope>NUCLEOTIDE SEQUENCE</scope>
    <source>
        <strain evidence="1">CBHHK188m</strain>
    </source>
</reference>
<sequence length="579" mass="64778">MNLFILTVCQPKLQMLPKAGLHLMPPQKKKKFQVWEAMCRRNGFKVHRSFKLPLSWNTSGSAYPPPTWVMGLNTRWCKRWNKARPHVVPLVGVARSERLRRERKELVDSRTSAVTEAASHVLRTAPPKTWAYVPPFYTIHTFAPLRTLIDDPSDARLTSQDARLADALVGLPAFVEAWRAEKRALLASLLPPAVDADVATPADVRRLELATSVFTCLGSWVGGMTVTAGRSLIGWEGAGAHLRCRSLARFWDHRPHYAPEGAAAARELVRLVGLDPETTTAAEMDRLCGDGREGNGEKRFFACCVRQRGTRMLMYDGQVQHTIKCTRIPGFVPHAAPAWALLTDAGVEDVRRREQPDPVQFDTTWMCIICTGHYEERVQLYDAIAHVRDVHGIRSPEEGLHYMHFPGAERTYTRVPVLLSQEGDVAEYRCNRCPQGKLRSLRGLGRHVTDKYTRCGGPEWGRLDTGGADIAHHARCSRVTGLGAEILLCNFTSLGGYLNLWRWLDLPENLETPYIKPQRGLLLNKVSIGTPTTTEIVITGHLVIGRTLGAVRPSYGTVAYRAFKITCRRLYGLVQASKV</sequence>
<protein>
    <submittedName>
        <fullName evidence="1">Uncharacterized protein</fullName>
    </submittedName>
</protein>
<dbReference type="EMBL" id="JARJLG010000387">
    <property type="protein sequence ID" value="KAJ7713700.1"/>
    <property type="molecule type" value="Genomic_DNA"/>
</dbReference>
<organism evidence="1 2">
    <name type="scientific">Mycena maculata</name>
    <dbReference type="NCBI Taxonomy" id="230809"/>
    <lineage>
        <taxon>Eukaryota</taxon>
        <taxon>Fungi</taxon>
        <taxon>Dikarya</taxon>
        <taxon>Basidiomycota</taxon>
        <taxon>Agaricomycotina</taxon>
        <taxon>Agaricomycetes</taxon>
        <taxon>Agaricomycetidae</taxon>
        <taxon>Agaricales</taxon>
        <taxon>Marasmiineae</taxon>
        <taxon>Mycenaceae</taxon>
        <taxon>Mycena</taxon>
    </lineage>
</organism>
<keyword evidence="2" id="KW-1185">Reference proteome</keyword>
<gene>
    <name evidence="1" type="ORF">DFH07DRAFT_785892</name>
</gene>
<proteinExistence type="predicted"/>
<accession>A0AAD7MEE3</accession>